<sequence length="81" mass="8983">MAIHENDGEVSRPGAKAKSYDLQHLIEEPKFYRATCSYFFHAAGVAEVSIKNLQIAVVDCALLLPVFGWVWGVPAADFKMN</sequence>
<name>A0A6N2LIJ0_SALVM</name>
<gene>
    <name evidence="1" type="ORF">SVIM_LOCUS238953</name>
</gene>
<protein>
    <submittedName>
        <fullName evidence="1">Uncharacterized protein</fullName>
    </submittedName>
</protein>
<accession>A0A6N2LIJ0</accession>
<proteinExistence type="predicted"/>
<reference evidence="1" key="1">
    <citation type="submission" date="2019-03" db="EMBL/GenBank/DDBJ databases">
        <authorList>
            <person name="Mank J."/>
            <person name="Almeida P."/>
        </authorList>
    </citation>
    <scope>NUCLEOTIDE SEQUENCE</scope>
    <source>
        <strain evidence="1">78183</strain>
    </source>
</reference>
<organism evidence="1">
    <name type="scientific">Salix viminalis</name>
    <name type="common">Common osier</name>
    <name type="synonym">Basket willow</name>
    <dbReference type="NCBI Taxonomy" id="40686"/>
    <lineage>
        <taxon>Eukaryota</taxon>
        <taxon>Viridiplantae</taxon>
        <taxon>Streptophyta</taxon>
        <taxon>Embryophyta</taxon>
        <taxon>Tracheophyta</taxon>
        <taxon>Spermatophyta</taxon>
        <taxon>Magnoliopsida</taxon>
        <taxon>eudicotyledons</taxon>
        <taxon>Gunneridae</taxon>
        <taxon>Pentapetalae</taxon>
        <taxon>rosids</taxon>
        <taxon>fabids</taxon>
        <taxon>Malpighiales</taxon>
        <taxon>Salicaceae</taxon>
        <taxon>Saliceae</taxon>
        <taxon>Salix</taxon>
    </lineage>
</organism>
<dbReference type="EMBL" id="CAADRP010001554">
    <property type="protein sequence ID" value="VFU40989.1"/>
    <property type="molecule type" value="Genomic_DNA"/>
</dbReference>
<dbReference type="AlphaFoldDB" id="A0A6N2LIJ0"/>
<evidence type="ECO:0000313" key="1">
    <source>
        <dbReference type="EMBL" id="VFU40989.1"/>
    </source>
</evidence>